<protein>
    <submittedName>
        <fullName evidence="2">Uncharacterized protein</fullName>
    </submittedName>
</protein>
<keyword evidence="3" id="KW-1185">Reference proteome</keyword>
<accession>L1KS31</accession>
<organism evidence="2 3">
    <name type="scientific">Streptomyces ipomoeae 91-03</name>
    <dbReference type="NCBI Taxonomy" id="698759"/>
    <lineage>
        <taxon>Bacteria</taxon>
        <taxon>Bacillati</taxon>
        <taxon>Actinomycetota</taxon>
        <taxon>Actinomycetes</taxon>
        <taxon>Kitasatosporales</taxon>
        <taxon>Streptomycetaceae</taxon>
        <taxon>Streptomyces</taxon>
    </lineage>
</organism>
<proteinExistence type="predicted"/>
<dbReference type="EMBL" id="AEJC01000438">
    <property type="protein sequence ID" value="EKX63349.1"/>
    <property type="molecule type" value="Genomic_DNA"/>
</dbReference>
<reference evidence="2 3" key="1">
    <citation type="submission" date="2012-11" db="EMBL/GenBank/DDBJ databases">
        <authorList>
            <person name="Huguet-Tapia J.C."/>
            <person name="Durkin A.S."/>
            <person name="Pettis G.S."/>
            <person name="Badger J.H."/>
        </authorList>
    </citation>
    <scope>NUCLEOTIDE SEQUENCE [LARGE SCALE GENOMIC DNA]</scope>
    <source>
        <strain evidence="2 3">91-03</strain>
    </source>
</reference>
<evidence type="ECO:0000313" key="2">
    <source>
        <dbReference type="EMBL" id="EKX63349.1"/>
    </source>
</evidence>
<feature type="region of interest" description="Disordered" evidence="1">
    <location>
        <begin position="15"/>
        <end position="55"/>
    </location>
</feature>
<comment type="caution">
    <text evidence="2">The sequence shown here is derived from an EMBL/GenBank/DDBJ whole genome shotgun (WGS) entry which is preliminary data.</text>
</comment>
<name>L1KS31_9ACTN</name>
<dbReference type="AlphaFoldDB" id="L1KS31"/>
<gene>
    <name evidence="2" type="ORF">STRIP9103_02755</name>
</gene>
<dbReference type="Proteomes" id="UP000010411">
    <property type="component" value="Unassembled WGS sequence"/>
</dbReference>
<sequence length="55" mass="6089">MLMCRRSPPVHNPIAYVNETAPLPHPAHPWRTSHPSRDTAAVDDSPTATEGYELP</sequence>
<evidence type="ECO:0000256" key="1">
    <source>
        <dbReference type="SAM" id="MobiDB-lite"/>
    </source>
</evidence>
<evidence type="ECO:0000313" key="3">
    <source>
        <dbReference type="Proteomes" id="UP000010411"/>
    </source>
</evidence>